<name>A0A1K1S602_9PSEU</name>
<dbReference type="Pfam" id="PF20789">
    <property type="entry name" value="4HBT_3C"/>
    <property type="match status" value="1"/>
</dbReference>
<dbReference type="Gene3D" id="2.40.160.210">
    <property type="entry name" value="Acyl-CoA thioesterase, double hotdog domain"/>
    <property type="match status" value="1"/>
</dbReference>
<protein>
    <submittedName>
        <fullName evidence="4">Acyl-coenzyme A thioesterase PaaI, contains HGG motif</fullName>
    </submittedName>
</protein>
<keyword evidence="5" id="KW-1185">Reference proteome</keyword>
<gene>
    <name evidence="4" type="ORF">SAMN04489730_4823</name>
</gene>
<accession>A0A1K1S602</accession>
<reference evidence="5" key="1">
    <citation type="submission" date="2016-11" db="EMBL/GenBank/DDBJ databases">
        <authorList>
            <person name="Varghese N."/>
            <person name="Submissions S."/>
        </authorList>
    </citation>
    <scope>NUCLEOTIDE SEQUENCE [LARGE SCALE GENOMIC DNA]</scope>
    <source>
        <strain evidence="5">DSM 44671</strain>
    </source>
</reference>
<sequence length="278" mass="29310">MSFFEAGGELLHPLPAARAHWGGGGQLRGMVTSGALARAAESAVTRSGGAGLLRPARWTVDLLRPAGFEPCRATAEVVRRGRRLCLVEAALRQREVLVARATGLFLAAGTPVTGNVWAPDDAPPLPPPGLRPSTTEPRVYYSESTGWTSSPEPHQNSGRKMLWAFPQELVRGERPTPFQHAAMVADLVNLVTNWGDAGLEFINADLSLALSRPPAEDLHLGLSTIHRAEDDGVAVATAAVFDRDGAFGTVTGTAIIAAAPVDPRRVVAGAGERAQQAP</sequence>
<evidence type="ECO:0000313" key="5">
    <source>
        <dbReference type="Proteomes" id="UP000182740"/>
    </source>
</evidence>
<dbReference type="EMBL" id="FPJG01000006">
    <property type="protein sequence ID" value="SFW79750.1"/>
    <property type="molecule type" value="Genomic_DNA"/>
</dbReference>
<evidence type="ECO:0000259" key="3">
    <source>
        <dbReference type="Pfam" id="PF20789"/>
    </source>
</evidence>
<dbReference type="OrthoDB" id="1413770at2"/>
<proteinExistence type="predicted"/>
<evidence type="ECO:0000259" key="2">
    <source>
        <dbReference type="Pfam" id="PF13622"/>
    </source>
</evidence>
<feature type="compositionally biased region" description="Polar residues" evidence="1">
    <location>
        <begin position="142"/>
        <end position="157"/>
    </location>
</feature>
<feature type="domain" description="Acyl-CoA thioesterase-like C-terminal" evidence="3">
    <location>
        <begin position="119"/>
        <end position="254"/>
    </location>
</feature>
<dbReference type="InterPro" id="IPR049450">
    <property type="entry name" value="ACOT8-like_C"/>
</dbReference>
<feature type="domain" description="Acyl-CoA thioesterase-like N-terminal HotDog" evidence="2">
    <location>
        <begin position="20"/>
        <end position="105"/>
    </location>
</feature>
<evidence type="ECO:0000313" key="4">
    <source>
        <dbReference type="EMBL" id="SFW79750.1"/>
    </source>
</evidence>
<dbReference type="SUPFAM" id="SSF54637">
    <property type="entry name" value="Thioesterase/thiol ester dehydrase-isomerase"/>
    <property type="match status" value="1"/>
</dbReference>
<dbReference type="AlphaFoldDB" id="A0A1K1S602"/>
<feature type="region of interest" description="Disordered" evidence="1">
    <location>
        <begin position="118"/>
        <end position="157"/>
    </location>
</feature>
<feature type="compositionally biased region" description="Pro residues" evidence="1">
    <location>
        <begin position="121"/>
        <end position="130"/>
    </location>
</feature>
<dbReference type="InterPro" id="IPR049449">
    <property type="entry name" value="TesB_ACOT8-like_N"/>
</dbReference>
<dbReference type="CDD" id="cd03443">
    <property type="entry name" value="PaaI_thioesterase"/>
    <property type="match status" value="1"/>
</dbReference>
<dbReference type="InterPro" id="IPR029069">
    <property type="entry name" value="HotDog_dom_sf"/>
</dbReference>
<dbReference type="RefSeq" id="WP_072478382.1">
    <property type="nucleotide sequence ID" value="NZ_FPJG01000006.1"/>
</dbReference>
<dbReference type="Proteomes" id="UP000182740">
    <property type="component" value="Unassembled WGS sequence"/>
</dbReference>
<organism evidence="4 5">
    <name type="scientific">Amycolatopsis australiensis</name>
    <dbReference type="NCBI Taxonomy" id="546364"/>
    <lineage>
        <taxon>Bacteria</taxon>
        <taxon>Bacillati</taxon>
        <taxon>Actinomycetota</taxon>
        <taxon>Actinomycetes</taxon>
        <taxon>Pseudonocardiales</taxon>
        <taxon>Pseudonocardiaceae</taxon>
        <taxon>Amycolatopsis</taxon>
    </lineage>
</organism>
<dbReference type="InterPro" id="IPR042171">
    <property type="entry name" value="Acyl-CoA_hotdog"/>
</dbReference>
<evidence type="ECO:0000256" key="1">
    <source>
        <dbReference type="SAM" id="MobiDB-lite"/>
    </source>
</evidence>
<dbReference type="STRING" id="546364.SAMN04489730_4823"/>
<dbReference type="Pfam" id="PF13622">
    <property type="entry name" value="4HBT_3"/>
    <property type="match status" value="1"/>
</dbReference>